<reference evidence="1 2" key="1">
    <citation type="journal article" date="2013" name="BMC Genomics">
        <title>The miniature genome of a carnivorous plant Genlisea aurea contains a low number of genes and short non-coding sequences.</title>
        <authorList>
            <person name="Leushkin E.V."/>
            <person name="Sutormin R.A."/>
            <person name="Nabieva E.R."/>
            <person name="Penin A.A."/>
            <person name="Kondrashov A.S."/>
            <person name="Logacheva M.D."/>
        </authorList>
    </citation>
    <scope>NUCLEOTIDE SEQUENCE [LARGE SCALE GENOMIC DNA]</scope>
</reference>
<evidence type="ECO:0000313" key="1">
    <source>
        <dbReference type="EMBL" id="EPS60619.1"/>
    </source>
</evidence>
<dbReference type="OrthoDB" id="913808at2759"/>
<keyword evidence="2" id="KW-1185">Reference proteome</keyword>
<accession>S8C1P7</accession>
<evidence type="ECO:0000313" key="2">
    <source>
        <dbReference type="Proteomes" id="UP000015453"/>
    </source>
</evidence>
<name>S8C1P7_9LAMI</name>
<comment type="caution">
    <text evidence="1">The sequence shown here is derived from an EMBL/GenBank/DDBJ whole genome shotgun (WGS) entry which is preliminary data.</text>
</comment>
<sequence length="87" mass="10513">MNETWRRRNRAPDAYELYERQHMPRNLLRKSISNDIDDQQVRNPDENEADNIDARAEKFIKMEHQKFSLGRWVSDKFCLKRSVFVSA</sequence>
<dbReference type="AlphaFoldDB" id="S8C1P7"/>
<protein>
    <submittedName>
        <fullName evidence="1">Uncharacterized protein</fullName>
    </submittedName>
</protein>
<proteinExistence type="predicted"/>
<organism evidence="1 2">
    <name type="scientific">Genlisea aurea</name>
    <dbReference type="NCBI Taxonomy" id="192259"/>
    <lineage>
        <taxon>Eukaryota</taxon>
        <taxon>Viridiplantae</taxon>
        <taxon>Streptophyta</taxon>
        <taxon>Embryophyta</taxon>
        <taxon>Tracheophyta</taxon>
        <taxon>Spermatophyta</taxon>
        <taxon>Magnoliopsida</taxon>
        <taxon>eudicotyledons</taxon>
        <taxon>Gunneridae</taxon>
        <taxon>Pentapetalae</taxon>
        <taxon>asterids</taxon>
        <taxon>lamiids</taxon>
        <taxon>Lamiales</taxon>
        <taxon>Lentibulariaceae</taxon>
        <taxon>Genlisea</taxon>
    </lineage>
</organism>
<dbReference type="Proteomes" id="UP000015453">
    <property type="component" value="Unassembled WGS sequence"/>
</dbReference>
<dbReference type="EMBL" id="AUSU01007422">
    <property type="protein sequence ID" value="EPS60619.1"/>
    <property type="molecule type" value="Genomic_DNA"/>
</dbReference>
<gene>
    <name evidence="1" type="ORF">M569_14183</name>
</gene>